<dbReference type="PaxDb" id="73239-Q7RA89"/>
<accession>Q7RA89</accession>
<name>Q7RA89_PLAYO</name>
<dbReference type="EMBL" id="AABL01002260">
    <property type="protein sequence ID" value="EAA18857.1"/>
    <property type="molecule type" value="Genomic_DNA"/>
</dbReference>
<dbReference type="AlphaFoldDB" id="Q7RA89"/>
<dbReference type="Proteomes" id="UP000008553">
    <property type="component" value="Unassembled WGS sequence"/>
</dbReference>
<organism evidence="1 2">
    <name type="scientific">Plasmodium yoelii yoelii</name>
    <dbReference type="NCBI Taxonomy" id="73239"/>
    <lineage>
        <taxon>Eukaryota</taxon>
        <taxon>Sar</taxon>
        <taxon>Alveolata</taxon>
        <taxon>Apicomplexa</taxon>
        <taxon>Aconoidasida</taxon>
        <taxon>Haemosporida</taxon>
        <taxon>Plasmodiidae</taxon>
        <taxon>Plasmodium</taxon>
        <taxon>Plasmodium (Vinckeia)</taxon>
    </lineage>
</organism>
<reference evidence="1 2" key="1">
    <citation type="journal article" date="2002" name="Nature">
        <title>Genome sequence and comparative analysis of the model rodent malaria parasite Plasmodium yoelii yoelii.</title>
        <authorList>
            <person name="Carlton J.M."/>
            <person name="Angiuoli S.V."/>
            <person name="Suh B.B."/>
            <person name="Kooij T.W."/>
            <person name="Pertea M."/>
            <person name="Silva J.C."/>
            <person name="Ermolaeva M.D."/>
            <person name="Allen J.E."/>
            <person name="Selengut J.D."/>
            <person name="Koo H.L."/>
            <person name="Peterson J.D."/>
            <person name="Pop M."/>
            <person name="Kosack D.S."/>
            <person name="Shumway M.F."/>
            <person name="Bidwell S.L."/>
            <person name="Shallom S.J."/>
            <person name="van Aken S.E."/>
            <person name="Riedmuller S.B."/>
            <person name="Feldblyum T.V."/>
            <person name="Cho J.K."/>
            <person name="Quackenbush J."/>
            <person name="Sedegah M."/>
            <person name="Shoaibi A."/>
            <person name="Cummings L.M."/>
            <person name="Florens L."/>
            <person name="Yates J.R."/>
            <person name="Raine J.D."/>
            <person name="Sinden R.E."/>
            <person name="Harris M.A."/>
            <person name="Cunningham D.A."/>
            <person name="Preiser P.R."/>
            <person name="Bergman L.W."/>
            <person name="Vaidya A.B."/>
            <person name="van Lin L.H."/>
            <person name="Janse C.J."/>
            <person name="Waters A.P."/>
            <person name="Smith H.O."/>
            <person name="White O.R."/>
            <person name="Salzberg S.L."/>
            <person name="Venter J.C."/>
            <person name="Fraser C.M."/>
            <person name="Hoffman S.L."/>
            <person name="Gardner M.J."/>
            <person name="Carucci D.J."/>
        </authorList>
    </citation>
    <scope>NUCLEOTIDE SEQUENCE [LARGE SCALE GENOMIC DNA]</scope>
    <source>
        <strain evidence="1 2">17XNL</strain>
    </source>
</reference>
<gene>
    <name evidence="1" type="ORF">PY06613</name>
</gene>
<evidence type="ECO:0000313" key="1">
    <source>
        <dbReference type="EMBL" id="EAA18857.1"/>
    </source>
</evidence>
<evidence type="ECO:0000313" key="2">
    <source>
        <dbReference type="Proteomes" id="UP000008553"/>
    </source>
</evidence>
<protein>
    <submittedName>
        <fullName evidence="1">Uncharacterized protein</fullName>
    </submittedName>
</protein>
<comment type="caution">
    <text evidence="1">The sequence shown here is derived from an EMBL/GenBank/DDBJ whole genome shotgun (WGS) entry which is preliminary data.</text>
</comment>
<keyword evidence="2" id="KW-1185">Reference proteome</keyword>
<proteinExistence type="predicted"/>
<dbReference type="InParanoid" id="Q7RA89"/>
<sequence>MNINTAIFEDLLIRIVHSSEILNILRSTVIISKK</sequence>